<dbReference type="EMBL" id="CARXXK010001140">
    <property type="protein sequence ID" value="CAI6373998.1"/>
    <property type="molecule type" value="Genomic_DNA"/>
</dbReference>
<dbReference type="AlphaFoldDB" id="A0AAV0Y225"/>
<name>A0AAV0Y225_9HEMI</name>
<organism evidence="1 2">
    <name type="scientific">Macrosiphum euphorbiae</name>
    <name type="common">potato aphid</name>
    <dbReference type="NCBI Taxonomy" id="13131"/>
    <lineage>
        <taxon>Eukaryota</taxon>
        <taxon>Metazoa</taxon>
        <taxon>Ecdysozoa</taxon>
        <taxon>Arthropoda</taxon>
        <taxon>Hexapoda</taxon>
        <taxon>Insecta</taxon>
        <taxon>Pterygota</taxon>
        <taxon>Neoptera</taxon>
        <taxon>Paraneoptera</taxon>
        <taxon>Hemiptera</taxon>
        <taxon>Sternorrhyncha</taxon>
        <taxon>Aphidomorpha</taxon>
        <taxon>Aphidoidea</taxon>
        <taxon>Aphididae</taxon>
        <taxon>Macrosiphini</taxon>
        <taxon>Macrosiphum</taxon>
    </lineage>
</organism>
<keyword evidence="2" id="KW-1185">Reference proteome</keyword>
<sequence length="81" mass="9369">MTYHIVIFVQEDTVEVVPSHWLSKDGTTCAWPHRNLDPKKQIEKKTNPNTSDFNWYDVRILAKDIATLKDAKTKCSKAIHT</sequence>
<gene>
    <name evidence="1" type="ORF">MEUPH1_LOCUS27664</name>
</gene>
<evidence type="ECO:0000313" key="1">
    <source>
        <dbReference type="EMBL" id="CAI6373998.1"/>
    </source>
</evidence>
<proteinExistence type="predicted"/>
<comment type="caution">
    <text evidence="1">The sequence shown here is derived from an EMBL/GenBank/DDBJ whole genome shotgun (WGS) entry which is preliminary data.</text>
</comment>
<dbReference type="Proteomes" id="UP001160148">
    <property type="component" value="Unassembled WGS sequence"/>
</dbReference>
<reference evidence="1 2" key="1">
    <citation type="submission" date="2023-01" db="EMBL/GenBank/DDBJ databases">
        <authorList>
            <person name="Whitehead M."/>
        </authorList>
    </citation>
    <scope>NUCLEOTIDE SEQUENCE [LARGE SCALE GENOMIC DNA]</scope>
</reference>
<evidence type="ECO:0000313" key="2">
    <source>
        <dbReference type="Proteomes" id="UP001160148"/>
    </source>
</evidence>
<accession>A0AAV0Y225</accession>
<protein>
    <submittedName>
        <fullName evidence="1">Uncharacterized protein</fullName>
    </submittedName>
</protein>